<dbReference type="PANTHER" id="PTHR46100:SF4">
    <property type="entry name" value="USPA DOMAIN-CONTAINING PROTEIN"/>
    <property type="match status" value="1"/>
</dbReference>
<proteinExistence type="predicted"/>
<comment type="caution">
    <text evidence="2">The sequence shown here is derived from an EMBL/GenBank/DDBJ whole genome shotgun (WGS) entry which is preliminary data.</text>
</comment>
<evidence type="ECO:0000313" key="3">
    <source>
        <dbReference type="Proteomes" id="UP000822688"/>
    </source>
</evidence>
<organism evidence="2 3">
    <name type="scientific">Ceratodon purpureus</name>
    <name type="common">Fire moss</name>
    <name type="synonym">Dicranum purpureum</name>
    <dbReference type="NCBI Taxonomy" id="3225"/>
    <lineage>
        <taxon>Eukaryota</taxon>
        <taxon>Viridiplantae</taxon>
        <taxon>Streptophyta</taxon>
        <taxon>Embryophyta</taxon>
        <taxon>Bryophyta</taxon>
        <taxon>Bryophytina</taxon>
        <taxon>Bryopsida</taxon>
        <taxon>Dicranidae</taxon>
        <taxon>Pseudoditrichales</taxon>
        <taxon>Ditrichaceae</taxon>
        <taxon>Ceratodon</taxon>
    </lineage>
</organism>
<name>A0A8T0IK34_CERPU</name>
<gene>
    <name evidence="2" type="ORF">KC19_3G116900</name>
</gene>
<dbReference type="Proteomes" id="UP000822688">
    <property type="component" value="Chromosome 3"/>
</dbReference>
<dbReference type="SUPFAM" id="SSF52402">
    <property type="entry name" value="Adenine nucleotide alpha hydrolases-like"/>
    <property type="match status" value="1"/>
</dbReference>
<dbReference type="PANTHER" id="PTHR46100">
    <property type="entry name" value="IMP2'P"/>
    <property type="match status" value="1"/>
</dbReference>
<feature type="domain" description="UspA" evidence="1">
    <location>
        <begin position="7"/>
        <end position="157"/>
    </location>
</feature>
<dbReference type="AlphaFoldDB" id="A0A8T0IK34"/>
<dbReference type="InterPro" id="IPR006016">
    <property type="entry name" value="UspA"/>
</dbReference>
<accession>A0A8T0IK34</accession>
<dbReference type="PRINTS" id="PR01438">
    <property type="entry name" value="UNVRSLSTRESS"/>
</dbReference>
<dbReference type="Pfam" id="PF00582">
    <property type="entry name" value="Usp"/>
    <property type="match status" value="1"/>
</dbReference>
<dbReference type="CDD" id="cd23659">
    <property type="entry name" value="USP_At3g01520-like"/>
    <property type="match status" value="1"/>
</dbReference>
<evidence type="ECO:0000259" key="1">
    <source>
        <dbReference type="Pfam" id="PF00582"/>
    </source>
</evidence>
<reference evidence="2" key="1">
    <citation type="submission" date="2020-06" db="EMBL/GenBank/DDBJ databases">
        <title>WGS assembly of Ceratodon purpureus strain R40.</title>
        <authorList>
            <person name="Carey S.B."/>
            <person name="Jenkins J."/>
            <person name="Shu S."/>
            <person name="Lovell J.T."/>
            <person name="Sreedasyam A."/>
            <person name="Maumus F."/>
            <person name="Tiley G.P."/>
            <person name="Fernandez-Pozo N."/>
            <person name="Barry K."/>
            <person name="Chen C."/>
            <person name="Wang M."/>
            <person name="Lipzen A."/>
            <person name="Daum C."/>
            <person name="Saski C.A."/>
            <person name="Payton A.C."/>
            <person name="Mcbreen J.C."/>
            <person name="Conrad R.E."/>
            <person name="Kollar L.M."/>
            <person name="Olsson S."/>
            <person name="Huttunen S."/>
            <person name="Landis J.B."/>
            <person name="Wickett N.J."/>
            <person name="Johnson M.G."/>
            <person name="Rensing S.A."/>
            <person name="Grimwood J."/>
            <person name="Schmutz J."/>
            <person name="Mcdaniel S.F."/>
        </authorList>
    </citation>
    <scope>NUCLEOTIDE SEQUENCE</scope>
    <source>
        <strain evidence="2">R40</strain>
    </source>
</reference>
<protein>
    <recommendedName>
        <fullName evidence="1">UspA domain-containing protein</fullName>
    </recommendedName>
</protein>
<dbReference type="OrthoDB" id="843225at2759"/>
<keyword evidence="3" id="KW-1185">Reference proteome</keyword>
<dbReference type="Gene3D" id="3.40.50.620">
    <property type="entry name" value="HUPs"/>
    <property type="match status" value="1"/>
</dbReference>
<dbReference type="InterPro" id="IPR006015">
    <property type="entry name" value="Universal_stress_UspA"/>
</dbReference>
<dbReference type="InterPro" id="IPR014729">
    <property type="entry name" value="Rossmann-like_a/b/a_fold"/>
</dbReference>
<dbReference type="EMBL" id="CM026423">
    <property type="protein sequence ID" value="KAG0583197.1"/>
    <property type="molecule type" value="Genomic_DNA"/>
</dbReference>
<sequence length="161" mass="17630">MNGERYVGVALDYSPGSRYALKWTIDNVLRENDHLIILVVNKDSILEGGQAALWESSGTPLIPLAVAEEPQSQQNYQLKLDEDVKKALHEAASKKIVVVFKVYWGDAKEKLCSAVVDAPLDFLIMGCRGLGALKRTFLGSVSNYVANNVPCPVTIVKMPPS</sequence>
<evidence type="ECO:0000313" key="2">
    <source>
        <dbReference type="EMBL" id="KAG0583197.1"/>
    </source>
</evidence>